<name>A0A426QHF3_9GAMM</name>
<dbReference type="InterPro" id="IPR036249">
    <property type="entry name" value="Thioredoxin-like_sf"/>
</dbReference>
<dbReference type="RefSeq" id="WP_125180410.1">
    <property type="nucleotide sequence ID" value="NZ_QZMU01000001.1"/>
</dbReference>
<protein>
    <submittedName>
        <fullName evidence="1">Glutaredoxin family protein</fullName>
    </submittedName>
</protein>
<evidence type="ECO:0000313" key="1">
    <source>
        <dbReference type="EMBL" id="RRQ21195.1"/>
    </source>
</evidence>
<accession>A0A426QHF3</accession>
<sequence>MTRLILYSRPECGLCQDLEQELRAFQAELGFELTVVDIDRDPALVERWGTRVPALIRDDGRLVCEYFLDPAALCAICRPDECV</sequence>
<dbReference type="EMBL" id="QZMU01000001">
    <property type="protein sequence ID" value="RRQ21195.1"/>
    <property type="molecule type" value="Genomic_DNA"/>
</dbReference>
<dbReference type="Gene3D" id="3.40.30.10">
    <property type="entry name" value="Glutaredoxin"/>
    <property type="match status" value="1"/>
</dbReference>
<dbReference type="Pfam" id="PF05768">
    <property type="entry name" value="Glrx-like"/>
    <property type="match status" value="1"/>
</dbReference>
<organism evidence="1 2">
    <name type="scientific">Thiohalobacter thiocyanaticus</name>
    <dbReference type="NCBI Taxonomy" id="585455"/>
    <lineage>
        <taxon>Bacteria</taxon>
        <taxon>Pseudomonadati</taxon>
        <taxon>Pseudomonadota</taxon>
        <taxon>Gammaproteobacteria</taxon>
        <taxon>Thiohalobacterales</taxon>
        <taxon>Thiohalobacteraceae</taxon>
        <taxon>Thiohalobacter</taxon>
    </lineage>
</organism>
<dbReference type="SUPFAM" id="SSF52833">
    <property type="entry name" value="Thioredoxin-like"/>
    <property type="match status" value="1"/>
</dbReference>
<evidence type="ECO:0000313" key="2">
    <source>
        <dbReference type="Proteomes" id="UP000287798"/>
    </source>
</evidence>
<dbReference type="Proteomes" id="UP000287798">
    <property type="component" value="Unassembled WGS sequence"/>
</dbReference>
<dbReference type="OrthoDB" id="8537427at2"/>
<reference evidence="1 2" key="1">
    <citation type="journal article" date="2010" name="Int. J. Syst. Evol. Microbiol.">
        <title>Thiohalobacter thiocyanaticus gen. nov., sp. nov., a moderately halophilic, sulfur-oxidizing gammaproteobacterium from hypersaline lakes, that utilizes thiocyanate.</title>
        <authorList>
            <person name="Sorokin D.Y."/>
            <person name="Kovaleva O.L."/>
            <person name="Tourova T.P."/>
            <person name="Muyzer G."/>
        </authorList>
    </citation>
    <scope>NUCLEOTIDE SEQUENCE [LARGE SCALE GENOMIC DNA]</scope>
    <source>
        <strain evidence="1 2">Hrh1</strain>
    </source>
</reference>
<gene>
    <name evidence="1" type="ORF">D6C00_03975</name>
</gene>
<keyword evidence="2" id="KW-1185">Reference proteome</keyword>
<dbReference type="AlphaFoldDB" id="A0A426QHF3"/>
<proteinExistence type="predicted"/>
<dbReference type="InterPro" id="IPR008554">
    <property type="entry name" value="Glutaredoxin-like"/>
</dbReference>
<comment type="caution">
    <text evidence="1">The sequence shown here is derived from an EMBL/GenBank/DDBJ whole genome shotgun (WGS) entry which is preliminary data.</text>
</comment>